<reference evidence="3" key="1">
    <citation type="submission" date="2020-11" db="EMBL/GenBank/DDBJ databases">
        <authorList>
            <consortium name="DOE Joint Genome Institute"/>
            <person name="Ahrendt S."/>
            <person name="Riley R."/>
            <person name="Andreopoulos W."/>
            <person name="Labutti K."/>
            <person name="Pangilinan J."/>
            <person name="Ruiz-Duenas F.J."/>
            <person name="Barrasa J.M."/>
            <person name="Sanchez-Garcia M."/>
            <person name="Camarero S."/>
            <person name="Miyauchi S."/>
            <person name="Serrano A."/>
            <person name="Linde D."/>
            <person name="Babiker R."/>
            <person name="Drula E."/>
            <person name="Ayuso-Fernandez I."/>
            <person name="Pacheco R."/>
            <person name="Padilla G."/>
            <person name="Ferreira P."/>
            <person name="Barriuso J."/>
            <person name="Kellner H."/>
            <person name="Castanera R."/>
            <person name="Alfaro M."/>
            <person name="Ramirez L."/>
            <person name="Pisabarro A.G."/>
            <person name="Kuo A."/>
            <person name="Tritt A."/>
            <person name="Lipzen A."/>
            <person name="He G."/>
            <person name="Yan M."/>
            <person name="Ng V."/>
            <person name="Cullen D."/>
            <person name="Martin F."/>
            <person name="Rosso M.-N."/>
            <person name="Henrissat B."/>
            <person name="Hibbett D."/>
            <person name="Martinez A.T."/>
            <person name="Grigoriev I.V."/>
        </authorList>
    </citation>
    <scope>NUCLEOTIDE SEQUENCE</scope>
    <source>
        <strain evidence="3">CIRM-BRFM 674</strain>
    </source>
</reference>
<dbReference type="InterPro" id="IPR013320">
    <property type="entry name" value="ConA-like_dom_sf"/>
</dbReference>
<proteinExistence type="predicted"/>
<dbReference type="InterPro" id="IPR000757">
    <property type="entry name" value="Beta-glucanase-like"/>
</dbReference>
<keyword evidence="1" id="KW-0732">Signal</keyword>
<dbReference type="Gene3D" id="2.60.120.200">
    <property type="match status" value="1"/>
</dbReference>
<evidence type="ECO:0000313" key="4">
    <source>
        <dbReference type="Proteomes" id="UP000807469"/>
    </source>
</evidence>
<dbReference type="OrthoDB" id="192832at2759"/>
<feature type="signal peptide" evidence="1">
    <location>
        <begin position="1"/>
        <end position="22"/>
    </location>
</feature>
<dbReference type="SUPFAM" id="SSF49899">
    <property type="entry name" value="Concanavalin A-like lectins/glucanases"/>
    <property type="match status" value="1"/>
</dbReference>
<accession>A0A9P6CQY6</accession>
<dbReference type="Pfam" id="PF26113">
    <property type="entry name" value="GH16_XgeA"/>
    <property type="match status" value="1"/>
</dbReference>
<dbReference type="CDD" id="cd02181">
    <property type="entry name" value="GH16_fungal_Lam16A_glucanase"/>
    <property type="match status" value="1"/>
</dbReference>
<dbReference type="PANTHER" id="PTHR10963">
    <property type="entry name" value="GLYCOSYL HYDROLASE-RELATED"/>
    <property type="match status" value="1"/>
</dbReference>
<comment type="caution">
    <text evidence="3">The sequence shown here is derived from an EMBL/GenBank/DDBJ whole genome shotgun (WGS) entry which is preliminary data.</text>
</comment>
<dbReference type="PROSITE" id="PS51762">
    <property type="entry name" value="GH16_2"/>
    <property type="match status" value="1"/>
</dbReference>
<dbReference type="EMBL" id="MU155327">
    <property type="protein sequence ID" value="KAF9475567.1"/>
    <property type="molecule type" value="Genomic_DNA"/>
</dbReference>
<dbReference type="AlphaFoldDB" id="A0A9P6CQY6"/>
<dbReference type="InterPro" id="IPR050546">
    <property type="entry name" value="Glycosyl_Hydrlase_16"/>
</dbReference>
<dbReference type="GO" id="GO:0004553">
    <property type="term" value="F:hydrolase activity, hydrolyzing O-glycosyl compounds"/>
    <property type="evidence" value="ECO:0007669"/>
    <property type="project" value="InterPro"/>
</dbReference>
<evidence type="ECO:0000256" key="1">
    <source>
        <dbReference type="SAM" id="SignalP"/>
    </source>
</evidence>
<sequence>MIFAQCLALFIPFVSLSVNALGQNGDYAISDTITGEAFYTRFDWETMDDPTHGRVNYVDEKTSRQQNLTYASDDTFILRADHKSVVKSTARGRNSVRIISKKTYTTHVAIFDVRHMPQGCGTWPAIWETQGDDWPTGGEIDIVEGANDQGPNAATLHTTPGCSMPFYQRGTGAPGQLDCNWQVNSNTGCGVRFGGGMSYGPNFNANRGGWFALERTNDHISVWFWPRNATVIPNEIEDVNGDTFTLSTTKWGTPAAYFPNTDCNMKKYFGEHNIIINLTLCGDWAGSTYSQTKCPSSCVDFVNNNPSSFSKAYFDIGSIRIYEPRS</sequence>
<keyword evidence="4" id="KW-1185">Reference proteome</keyword>
<dbReference type="GO" id="GO:0009251">
    <property type="term" value="P:glucan catabolic process"/>
    <property type="evidence" value="ECO:0007669"/>
    <property type="project" value="TreeGrafter"/>
</dbReference>
<evidence type="ECO:0000313" key="3">
    <source>
        <dbReference type="EMBL" id="KAF9475567.1"/>
    </source>
</evidence>
<feature type="domain" description="GH16" evidence="2">
    <location>
        <begin position="42"/>
        <end position="293"/>
    </location>
</feature>
<name>A0A9P6CQY6_9AGAR</name>
<gene>
    <name evidence="3" type="ORF">BDN70DRAFT_883566</name>
</gene>
<dbReference type="PANTHER" id="PTHR10963:SF24">
    <property type="entry name" value="GLYCOSIDASE C21B10.07-RELATED"/>
    <property type="match status" value="1"/>
</dbReference>
<evidence type="ECO:0000259" key="2">
    <source>
        <dbReference type="PROSITE" id="PS51762"/>
    </source>
</evidence>
<dbReference type="Proteomes" id="UP000807469">
    <property type="component" value="Unassembled WGS sequence"/>
</dbReference>
<organism evidence="3 4">
    <name type="scientific">Pholiota conissans</name>
    <dbReference type="NCBI Taxonomy" id="109636"/>
    <lineage>
        <taxon>Eukaryota</taxon>
        <taxon>Fungi</taxon>
        <taxon>Dikarya</taxon>
        <taxon>Basidiomycota</taxon>
        <taxon>Agaricomycotina</taxon>
        <taxon>Agaricomycetes</taxon>
        <taxon>Agaricomycetidae</taxon>
        <taxon>Agaricales</taxon>
        <taxon>Agaricineae</taxon>
        <taxon>Strophariaceae</taxon>
        <taxon>Pholiota</taxon>
    </lineage>
</organism>
<feature type="chain" id="PRO_5040408213" evidence="1">
    <location>
        <begin position="23"/>
        <end position="326"/>
    </location>
</feature>
<protein>
    <submittedName>
        <fullName evidence="3">2 beta-glucanase</fullName>
    </submittedName>
</protein>